<dbReference type="SMART" id="SM00338">
    <property type="entry name" value="BRLZ"/>
    <property type="match status" value="1"/>
</dbReference>
<dbReference type="Gene3D" id="1.20.5.170">
    <property type="match status" value="1"/>
</dbReference>
<evidence type="ECO:0000256" key="1">
    <source>
        <dbReference type="SAM" id="Coils"/>
    </source>
</evidence>
<evidence type="ECO:0000313" key="4">
    <source>
        <dbReference type="Proteomes" id="UP001295684"/>
    </source>
</evidence>
<dbReference type="InterPro" id="IPR004827">
    <property type="entry name" value="bZIP"/>
</dbReference>
<dbReference type="EMBL" id="CAMPGE010014372">
    <property type="protein sequence ID" value="CAI2373048.1"/>
    <property type="molecule type" value="Genomic_DNA"/>
</dbReference>
<dbReference type="Pfam" id="PF07716">
    <property type="entry name" value="bZIP_2"/>
    <property type="match status" value="1"/>
</dbReference>
<dbReference type="InterPro" id="IPR046347">
    <property type="entry name" value="bZIP_sf"/>
</dbReference>
<sequence length="370" mass="44086">MLFSEENKESNDSLDLTPLEDLLNYQHENETIKEEAPQILQQIKDTWPDLHGEDTIKPEYQLPHKIQERRERGRIRSKISRDRKKEYVGVLESKIKALEEENSRLQNIVINLNTEKYSKVDPNSKAFLQDIQELKNKTVERFFNVDTMEHKSNPSITLGKNYWMSSSEAMNKHRQFLDSVFEMIINHPYSVTRYRYWKDLNSEYQTDFECIKKLKKLSKYQIPEFMKENNLSPLDEYVASFNPSKRQFDFLKDVALKKELAIKNQFRTAIELLLEAKSIIQKANLEIYTFIGFFLKSGIFSDEQLLKSKIKDGFFRKELAFKNIWNIQVSHQRYCVDMGEDEIYGKVAKKYLKKPERIIYFEYNDYSLPV</sequence>
<protein>
    <recommendedName>
        <fullName evidence="2">BZIP domain-containing protein</fullName>
    </recommendedName>
</protein>
<organism evidence="3 4">
    <name type="scientific">Euplotes crassus</name>
    <dbReference type="NCBI Taxonomy" id="5936"/>
    <lineage>
        <taxon>Eukaryota</taxon>
        <taxon>Sar</taxon>
        <taxon>Alveolata</taxon>
        <taxon>Ciliophora</taxon>
        <taxon>Intramacronucleata</taxon>
        <taxon>Spirotrichea</taxon>
        <taxon>Hypotrichia</taxon>
        <taxon>Euplotida</taxon>
        <taxon>Euplotidae</taxon>
        <taxon>Moneuplotes</taxon>
    </lineage>
</organism>
<reference evidence="3" key="1">
    <citation type="submission" date="2023-07" db="EMBL/GenBank/DDBJ databases">
        <authorList>
            <consortium name="AG Swart"/>
            <person name="Singh M."/>
            <person name="Singh A."/>
            <person name="Seah K."/>
            <person name="Emmerich C."/>
        </authorList>
    </citation>
    <scope>NUCLEOTIDE SEQUENCE</scope>
    <source>
        <strain evidence="3">DP1</strain>
    </source>
</reference>
<gene>
    <name evidence="3" type="ORF">ECRASSUSDP1_LOCUS14386</name>
</gene>
<dbReference type="Proteomes" id="UP001295684">
    <property type="component" value="Unassembled WGS sequence"/>
</dbReference>
<name>A0AAD1XHZ5_EUPCR</name>
<evidence type="ECO:0000259" key="2">
    <source>
        <dbReference type="PROSITE" id="PS50217"/>
    </source>
</evidence>
<evidence type="ECO:0000313" key="3">
    <source>
        <dbReference type="EMBL" id="CAI2373048.1"/>
    </source>
</evidence>
<feature type="coiled-coil region" evidence="1">
    <location>
        <begin position="81"/>
        <end position="115"/>
    </location>
</feature>
<keyword evidence="4" id="KW-1185">Reference proteome</keyword>
<proteinExistence type="predicted"/>
<feature type="domain" description="BZIP" evidence="2">
    <location>
        <begin position="63"/>
        <end position="115"/>
    </location>
</feature>
<dbReference type="AlphaFoldDB" id="A0AAD1XHZ5"/>
<keyword evidence="1" id="KW-0175">Coiled coil</keyword>
<comment type="caution">
    <text evidence="3">The sequence shown here is derived from an EMBL/GenBank/DDBJ whole genome shotgun (WGS) entry which is preliminary data.</text>
</comment>
<dbReference type="GO" id="GO:0003700">
    <property type="term" value="F:DNA-binding transcription factor activity"/>
    <property type="evidence" value="ECO:0007669"/>
    <property type="project" value="InterPro"/>
</dbReference>
<dbReference type="PROSITE" id="PS50217">
    <property type="entry name" value="BZIP"/>
    <property type="match status" value="1"/>
</dbReference>
<accession>A0AAD1XHZ5</accession>
<dbReference type="SUPFAM" id="SSF57959">
    <property type="entry name" value="Leucine zipper domain"/>
    <property type="match status" value="1"/>
</dbReference>